<dbReference type="Proteomes" id="UP000009374">
    <property type="component" value="Unassembled WGS sequence"/>
</dbReference>
<evidence type="ECO:0000313" key="3">
    <source>
        <dbReference type="Proteomes" id="UP000009374"/>
    </source>
</evidence>
<accession>C6HTM0</accession>
<feature type="domain" description="DUF4277" evidence="1">
    <location>
        <begin position="9"/>
        <end position="37"/>
    </location>
</feature>
<evidence type="ECO:0000259" key="1">
    <source>
        <dbReference type="Pfam" id="PF14104"/>
    </source>
</evidence>
<dbReference type="Pfam" id="PF14104">
    <property type="entry name" value="DUF4277"/>
    <property type="match status" value="1"/>
</dbReference>
<dbReference type="EMBL" id="GG693851">
    <property type="protein sequence ID" value="EES53985.1"/>
    <property type="molecule type" value="Genomic_DNA"/>
</dbReference>
<name>C6HTM0_9BACT</name>
<dbReference type="AlphaFoldDB" id="C6HTM0"/>
<proteinExistence type="predicted"/>
<sequence length="40" mass="4342">MFKHPNPLAIKRLDHLGIVAGTIDEIGLVEKIDALIPPVP</sequence>
<protein>
    <recommendedName>
        <fullName evidence="1">DUF4277 domain-containing protein</fullName>
    </recommendedName>
</protein>
<organism evidence="2 3">
    <name type="scientific">Leptospirillum ferrodiazotrophum</name>
    <dbReference type="NCBI Taxonomy" id="412449"/>
    <lineage>
        <taxon>Bacteria</taxon>
        <taxon>Pseudomonadati</taxon>
        <taxon>Nitrospirota</taxon>
        <taxon>Nitrospiria</taxon>
        <taxon>Nitrospirales</taxon>
        <taxon>Nitrospiraceae</taxon>
        <taxon>Leptospirillum</taxon>
    </lineage>
</organism>
<reference evidence="2 3" key="1">
    <citation type="journal article" date="2009" name="Appl. Environ. Microbiol.">
        <title>Community genomic and proteomic analyses of chemoautotrophic iron-oxidizing "Leptospirillum rubarum" (Group II) and "Leptospirillum ferrodiazotrophum" (Group III) bacteria in acid mine drainage biofilms.</title>
        <authorList>
            <person name="Goltsman D.S."/>
            <person name="Denef V.J."/>
            <person name="Singer S.W."/>
            <person name="VerBerkmoes N.C."/>
            <person name="Lefsrud M."/>
            <person name="Mueller R.S."/>
            <person name="Dick G.J."/>
            <person name="Sun C.L."/>
            <person name="Wheeler K.E."/>
            <person name="Zemla A."/>
            <person name="Baker B.J."/>
            <person name="Hauser L."/>
            <person name="Land M."/>
            <person name="Shah M.B."/>
            <person name="Thelen M.P."/>
            <person name="Hettich R.L."/>
            <person name="Banfield J.F."/>
        </authorList>
    </citation>
    <scope>NUCLEOTIDE SEQUENCE [LARGE SCALE GENOMIC DNA]</scope>
</reference>
<keyword evidence="3" id="KW-1185">Reference proteome</keyword>
<gene>
    <name evidence="2" type="ORF">UBAL3_24060004</name>
</gene>
<evidence type="ECO:0000313" key="2">
    <source>
        <dbReference type="EMBL" id="EES53985.1"/>
    </source>
</evidence>
<dbReference type="InterPro" id="IPR025457">
    <property type="entry name" value="DUF4277"/>
</dbReference>